<evidence type="ECO:0000256" key="11">
    <source>
        <dbReference type="ARBA" id="ARBA00023239"/>
    </source>
</evidence>
<dbReference type="FunFam" id="3.90.1150.10:FF:000262">
    <property type="entry name" value="Kynurenine aminotransferase, putative"/>
    <property type="match status" value="1"/>
</dbReference>
<evidence type="ECO:0000256" key="14">
    <source>
        <dbReference type="ARBA" id="ARBA00030993"/>
    </source>
</evidence>
<evidence type="ECO:0000256" key="8">
    <source>
        <dbReference type="ARBA" id="ARBA00022576"/>
    </source>
</evidence>
<dbReference type="GO" id="GO:0097053">
    <property type="term" value="P:L-kynurenine catabolic process"/>
    <property type="evidence" value="ECO:0007669"/>
    <property type="project" value="UniProtKB-UniPathway"/>
</dbReference>
<dbReference type="GO" id="GO:0030170">
    <property type="term" value="F:pyridoxal phosphate binding"/>
    <property type="evidence" value="ECO:0007669"/>
    <property type="project" value="InterPro"/>
</dbReference>
<evidence type="ECO:0000256" key="16">
    <source>
        <dbReference type="ARBA" id="ARBA00031371"/>
    </source>
</evidence>
<dbReference type="InterPro" id="IPR051326">
    <property type="entry name" value="Kynurenine-oxoglutarate_AT"/>
</dbReference>
<evidence type="ECO:0000256" key="7">
    <source>
        <dbReference type="ARBA" id="ARBA00019100"/>
    </source>
</evidence>
<dbReference type="Gene3D" id="3.40.640.10">
    <property type="entry name" value="Type I PLP-dependent aspartate aminotransferase-like (Major domain)"/>
    <property type="match status" value="1"/>
</dbReference>
<dbReference type="Ensembl" id="ENSMALT00000021831.1">
    <property type="protein sequence ID" value="ENSMALP00000021413.1"/>
    <property type="gene ID" value="ENSMALG00000014966.1"/>
</dbReference>
<keyword evidence="8" id="KW-0032">Aminotransferase</keyword>
<keyword evidence="9" id="KW-0808">Transferase</keyword>
<evidence type="ECO:0000313" key="23">
    <source>
        <dbReference type="Ensembl" id="ENSMALP00000021413.1"/>
    </source>
</evidence>
<dbReference type="EC" id="4.4.1.13" evidence="4"/>
<evidence type="ECO:0000259" key="22">
    <source>
        <dbReference type="Pfam" id="PF00155"/>
    </source>
</evidence>
<evidence type="ECO:0000256" key="1">
    <source>
        <dbReference type="ARBA" id="ARBA00001933"/>
    </source>
</evidence>
<dbReference type="GO" id="GO:0047804">
    <property type="term" value="F:cysteine-S-conjugate beta-lyase activity"/>
    <property type="evidence" value="ECO:0007669"/>
    <property type="project" value="UniProtKB-EC"/>
</dbReference>
<dbReference type="GO" id="GO:0005739">
    <property type="term" value="C:mitochondrion"/>
    <property type="evidence" value="ECO:0007669"/>
    <property type="project" value="TreeGrafter"/>
</dbReference>
<dbReference type="InterPro" id="IPR015421">
    <property type="entry name" value="PyrdxlP-dep_Trfase_major"/>
</dbReference>
<name>A0A3Q3JMN9_MONAL</name>
<evidence type="ECO:0000256" key="19">
    <source>
        <dbReference type="ARBA" id="ARBA00047677"/>
    </source>
</evidence>
<dbReference type="PANTHER" id="PTHR43807:SF6">
    <property type="entry name" value="KYNURENINE--OXOGLUTARATE TRANSAMINASE 3"/>
    <property type="match status" value="1"/>
</dbReference>
<dbReference type="Gene3D" id="3.90.1150.10">
    <property type="entry name" value="Aspartate Aminotransferase, domain 1"/>
    <property type="match status" value="1"/>
</dbReference>
<evidence type="ECO:0000256" key="2">
    <source>
        <dbReference type="ARBA" id="ARBA00007441"/>
    </source>
</evidence>
<evidence type="ECO:0000256" key="13">
    <source>
        <dbReference type="ARBA" id="ARBA00029778"/>
    </source>
</evidence>
<dbReference type="SUPFAM" id="SSF53383">
    <property type="entry name" value="PLP-dependent transferases"/>
    <property type="match status" value="1"/>
</dbReference>
<dbReference type="InterPro" id="IPR015424">
    <property type="entry name" value="PyrdxlP-dep_Trfase"/>
</dbReference>
<dbReference type="STRING" id="43700.ENSMALP00000021413"/>
<evidence type="ECO:0000256" key="15">
    <source>
        <dbReference type="ARBA" id="ARBA00031198"/>
    </source>
</evidence>
<keyword evidence="10" id="KW-0663">Pyridoxal phosphate</keyword>
<organism evidence="23 24">
    <name type="scientific">Monopterus albus</name>
    <name type="common">Swamp eel</name>
    <dbReference type="NCBI Taxonomy" id="43700"/>
    <lineage>
        <taxon>Eukaryota</taxon>
        <taxon>Metazoa</taxon>
        <taxon>Chordata</taxon>
        <taxon>Craniata</taxon>
        <taxon>Vertebrata</taxon>
        <taxon>Euteleostomi</taxon>
        <taxon>Actinopterygii</taxon>
        <taxon>Neopterygii</taxon>
        <taxon>Teleostei</taxon>
        <taxon>Neoteleostei</taxon>
        <taxon>Acanthomorphata</taxon>
        <taxon>Anabantaria</taxon>
        <taxon>Synbranchiformes</taxon>
        <taxon>Synbranchidae</taxon>
        <taxon>Monopterus</taxon>
    </lineage>
</organism>
<comment type="cofactor">
    <cofactor evidence="1">
        <name>pyridoxal 5'-phosphate</name>
        <dbReference type="ChEBI" id="CHEBI:597326"/>
    </cofactor>
</comment>
<comment type="similarity">
    <text evidence="2">Belongs to the class-I pyridoxal-phosphate-dependent aminotransferase family.</text>
</comment>
<evidence type="ECO:0000256" key="17">
    <source>
        <dbReference type="ARBA" id="ARBA00031600"/>
    </source>
</evidence>
<feature type="domain" description="Aminotransferase class I/classII large" evidence="22">
    <location>
        <begin position="31"/>
        <end position="397"/>
    </location>
</feature>
<evidence type="ECO:0000256" key="3">
    <source>
        <dbReference type="ARBA" id="ARBA00011738"/>
    </source>
</evidence>
<comment type="catalytic activity">
    <reaction evidence="19">
        <text>L-kynurenine + glyoxylate = kynurenate + glycine + H2O</text>
        <dbReference type="Rhea" id="RHEA:65896"/>
        <dbReference type="ChEBI" id="CHEBI:15377"/>
        <dbReference type="ChEBI" id="CHEBI:36655"/>
        <dbReference type="ChEBI" id="CHEBI:57305"/>
        <dbReference type="ChEBI" id="CHEBI:57959"/>
        <dbReference type="ChEBI" id="CHEBI:58454"/>
        <dbReference type="EC" id="2.6.1.63"/>
    </reaction>
    <physiologicalReaction direction="left-to-right" evidence="19">
        <dbReference type="Rhea" id="RHEA:65897"/>
    </physiologicalReaction>
</comment>
<evidence type="ECO:0000256" key="21">
    <source>
        <dbReference type="ARBA" id="ARBA00049325"/>
    </source>
</evidence>
<evidence type="ECO:0000256" key="5">
    <source>
        <dbReference type="ARBA" id="ARBA00012751"/>
    </source>
</evidence>
<dbReference type="AlphaFoldDB" id="A0A3Q3JMN9"/>
<accession>A0A3Q3JMN9</accession>
<proteinExistence type="inferred from homology"/>
<comment type="catalytic activity">
    <reaction evidence="20">
        <text>3-hydroxy-L-kynurenine + glyoxylate = xanthurenate + glycine + H2O</text>
        <dbReference type="Rhea" id="RHEA:65900"/>
        <dbReference type="ChEBI" id="CHEBI:15377"/>
        <dbReference type="ChEBI" id="CHEBI:36655"/>
        <dbReference type="ChEBI" id="CHEBI:57305"/>
        <dbReference type="ChEBI" id="CHEBI:58125"/>
        <dbReference type="ChEBI" id="CHEBI:71201"/>
        <dbReference type="EC" id="2.6.1.63"/>
    </reaction>
    <physiologicalReaction direction="left-to-right" evidence="20">
        <dbReference type="Rhea" id="RHEA:65901"/>
    </physiologicalReaction>
</comment>
<dbReference type="Proteomes" id="UP000261600">
    <property type="component" value="Unplaced"/>
</dbReference>
<evidence type="ECO:0000256" key="20">
    <source>
        <dbReference type="ARBA" id="ARBA00047888"/>
    </source>
</evidence>
<sequence length="418" mass="46668">MTSRHTNSRRIEGLDKNVWVAFTSVAADPSIVNLGQGMPDISPPSYVKEALAKAASVDRINQYTRSFGHPSLVKALSQVYGKIYGRQIDPFKEILVTVGAHGSLFCTMQGLVEEGDEVIIIEPFYDCYVPIVRMAGAKPVLVPLHPKSGKKAGSSADWVLDPDELSSKFNSKTKAIIINTPHNPIGKVFTSAELQMVADLCIKHDTLCISDEVYEWLVYRGQQHIKIATLPGMWDRTITIGSAGKMFSVTGWKLGWSIGPGHLIKHLQTVLTNMLYTCPTPLQEAVAQALLWNLKLMGQPDCYFSSLAEELENKRDRLAAMLQEAGMTPIIPEGGYFMLADVTSLNQDLSHMVDDEPYDYKFVKWLIKEKKLATIPVTAFVGDESKEQFEKYIRFCFIKVNTELSVKNHRGSPFKIIH</sequence>
<dbReference type="GO" id="GO:0047315">
    <property type="term" value="F:kynurenine-glyoxylate transaminase activity"/>
    <property type="evidence" value="ECO:0007669"/>
    <property type="project" value="UniProtKB-EC"/>
</dbReference>
<dbReference type="InterPro" id="IPR004839">
    <property type="entry name" value="Aminotransferase_I/II_large"/>
</dbReference>
<evidence type="ECO:0000256" key="6">
    <source>
        <dbReference type="ARBA" id="ARBA00013010"/>
    </source>
</evidence>
<comment type="catalytic activity">
    <reaction evidence="18">
        <text>L-kynurenine + 2-oxoglutarate = kynurenate + L-glutamate + H2O</text>
        <dbReference type="Rhea" id="RHEA:65560"/>
        <dbReference type="ChEBI" id="CHEBI:15377"/>
        <dbReference type="ChEBI" id="CHEBI:16810"/>
        <dbReference type="ChEBI" id="CHEBI:29985"/>
        <dbReference type="ChEBI" id="CHEBI:57959"/>
        <dbReference type="ChEBI" id="CHEBI:58454"/>
        <dbReference type="EC" id="2.6.1.7"/>
    </reaction>
    <physiologicalReaction direction="left-to-right" evidence="18">
        <dbReference type="Rhea" id="RHEA:65561"/>
    </physiologicalReaction>
</comment>
<dbReference type="GO" id="GO:0016212">
    <property type="term" value="F:kynurenine-oxoglutarate transaminase activity"/>
    <property type="evidence" value="ECO:0007669"/>
    <property type="project" value="UniProtKB-EC"/>
</dbReference>
<dbReference type="EC" id="2.6.1.7" evidence="5"/>
<keyword evidence="11" id="KW-0456">Lyase</keyword>
<dbReference type="InterPro" id="IPR015422">
    <property type="entry name" value="PyrdxlP-dep_Trfase_small"/>
</dbReference>
<dbReference type="PANTHER" id="PTHR43807">
    <property type="entry name" value="FI04487P"/>
    <property type="match status" value="1"/>
</dbReference>
<evidence type="ECO:0000256" key="12">
    <source>
        <dbReference type="ARBA" id="ARBA00024016"/>
    </source>
</evidence>
<dbReference type="FunFam" id="3.40.640.10:FF:000024">
    <property type="entry name" value="Kynurenine--oxoglutarate transaminase 3"/>
    <property type="match status" value="1"/>
</dbReference>
<reference evidence="23" key="1">
    <citation type="submission" date="2025-08" db="UniProtKB">
        <authorList>
            <consortium name="Ensembl"/>
        </authorList>
    </citation>
    <scope>IDENTIFICATION</scope>
</reference>
<comment type="subunit">
    <text evidence="3">Homodimer.</text>
</comment>
<dbReference type="CDD" id="cd00609">
    <property type="entry name" value="AAT_like"/>
    <property type="match status" value="1"/>
</dbReference>
<keyword evidence="24" id="KW-1185">Reference proteome</keyword>
<comment type="catalytic activity">
    <reaction evidence="21">
        <text>an S-substituted L-cysteine + H2O = a thiol + pyruvate + NH4(+)</text>
        <dbReference type="Rhea" id="RHEA:18121"/>
        <dbReference type="ChEBI" id="CHEBI:15361"/>
        <dbReference type="ChEBI" id="CHEBI:15377"/>
        <dbReference type="ChEBI" id="CHEBI:28938"/>
        <dbReference type="ChEBI" id="CHEBI:29256"/>
        <dbReference type="ChEBI" id="CHEBI:58717"/>
        <dbReference type="EC" id="4.4.1.13"/>
    </reaction>
    <physiologicalReaction direction="left-to-right" evidence="21">
        <dbReference type="Rhea" id="RHEA:18122"/>
    </physiologicalReaction>
</comment>
<dbReference type="EC" id="2.6.1.63" evidence="6"/>
<evidence type="ECO:0000256" key="4">
    <source>
        <dbReference type="ARBA" id="ARBA00012224"/>
    </source>
</evidence>
<comment type="pathway">
    <text evidence="12">Amino-acid degradation; L-kynurenine degradation; kynurenate from L-kynurenine: step 1/2.</text>
</comment>
<protein>
    <recommendedName>
        <fullName evidence="7">Kynurenine--oxoglutarate transaminase 3</fullName>
        <ecNumber evidence="6">2.6.1.63</ecNumber>
        <ecNumber evidence="5">2.6.1.7</ecNumber>
        <ecNumber evidence="4">4.4.1.13</ecNumber>
    </recommendedName>
    <alternativeName>
        <fullName evidence="17">Cysteine-S-conjugate beta-lyase 2</fullName>
    </alternativeName>
    <alternativeName>
        <fullName evidence="13">Kynurenine aminotransferase 3</fullName>
    </alternativeName>
    <alternativeName>
        <fullName evidence="14">Kynurenine aminotransferase III</fullName>
    </alternativeName>
    <alternativeName>
        <fullName evidence="15">Kynurenine--glyoxylate transaminase</fullName>
    </alternativeName>
    <alternativeName>
        <fullName evidence="16">Kynurenine--oxoglutarate transaminase III</fullName>
    </alternativeName>
</protein>
<evidence type="ECO:0000256" key="18">
    <source>
        <dbReference type="ARBA" id="ARBA00047478"/>
    </source>
</evidence>
<evidence type="ECO:0000256" key="9">
    <source>
        <dbReference type="ARBA" id="ARBA00022679"/>
    </source>
</evidence>
<reference evidence="23" key="2">
    <citation type="submission" date="2025-09" db="UniProtKB">
        <authorList>
            <consortium name="Ensembl"/>
        </authorList>
    </citation>
    <scope>IDENTIFICATION</scope>
</reference>
<evidence type="ECO:0000256" key="10">
    <source>
        <dbReference type="ARBA" id="ARBA00022898"/>
    </source>
</evidence>
<evidence type="ECO:0000313" key="24">
    <source>
        <dbReference type="Proteomes" id="UP000261600"/>
    </source>
</evidence>
<dbReference type="UniPathway" id="UPA00334">
    <property type="reaction ID" value="UER00726"/>
</dbReference>
<dbReference type="Pfam" id="PF00155">
    <property type="entry name" value="Aminotran_1_2"/>
    <property type="match status" value="1"/>
</dbReference>